<evidence type="ECO:0000313" key="2">
    <source>
        <dbReference type="EMBL" id="MQL70160.1"/>
    </source>
</evidence>
<dbReference type="Proteomes" id="UP000652761">
    <property type="component" value="Unassembled WGS sequence"/>
</dbReference>
<evidence type="ECO:0000313" key="3">
    <source>
        <dbReference type="Proteomes" id="UP000652761"/>
    </source>
</evidence>
<reference evidence="2" key="1">
    <citation type="submission" date="2017-07" db="EMBL/GenBank/DDBJ databases">
        <title>Taro Niue Genome Assembly and Annotation.</title>
        <authorList>
            <person name="Atibalentja N."/>
            <person name="Keating K."/>
            <person name="Fields C.J."/>
        </authorList>
    </citation>
    <scope>NUCLEOTIDE SEQUENCE</scope>
    <source>
        <strain evidence="2">Niue_2</strain>
        <tissue evidence="2">Leaf</tissue>
    </source>
</reference>
<sequence>MWRNSWQLGEQEIPTPSRSSSPSRLLRPAQTVHLKSTEEQPHVKTRNVWSAIQSTVLSLADVGQGPENVTAR</sequence>
<accession>A0A843TLL5</accession>
<feature type="compositionally biased region" description="Low complexity" evidence="1">
    <location>
        <begin position="16"/>
        <end position="27"/>
    </location>
</feature>
<proteinExistence type="predicted"/>
<evidence type="ECO:0000256" key="1">
    <source>
        <dbReference type="SAM" id="MobiDB-lite"/>
    </source>
</evidence>
<dbReference type="AlphaFoldDB" id="A0A843TLL5"/>
<dbReference type="EMBL" id="NMUH01000058">
    <property type="protein sequence ID" value="MQL70160.1"/>
    <property type="molecule type" value="Genomic_DNA"/>
</dbReference>
<keyword evidence="3" id="KW-1185">Reference proteome</keyword>
<gene>
    <name evidence="2" type="ORF">Taro_002436</name>
</gene>
<feature type="region of interest" description="Disordered" evidence="1">
    <location>
        <begin position="1"/>
        <end position="27"/>
    </location>
</feature>
<organism evidence="2 3">
    <name type="scientific">Colocasia esculenta</name>
    <name type="common">Wild taro</name>
    <name type="synonym">Arum esculentum</name>
    <dbReference type="NCBI Taxonomy" id="4460"/>
    <lineage>
        <taxon>Eukaryota</taxon>
        <taxon>Viridiplantae</taxon>
        <taxon>Streptophyta</taxon>
        <taxon>Embryophyta</taxon>
        <taxon>Tracheophyta</taxon>
        <taxon>Spermatophyta</taxon>
        <taxon>Magnoliopsida</taxon>
        <taxon>Liliopsida</taxon>
        <taxon>Araceae</taxon>
        <taxon>Aroideae</taxon>
        <taxon>Colocasieae</taxon>
        <taxon>Colocasia</taxon>
    </lineage>
</organism>
<name>A0A843TLL5_COLES</name>
<protein>
    <submittedName>
        <fullName evidence="2">Uncharacterized protein</fullName>
    </submittedName>
</protein>
<comment type="caution">
    <text evidence="2">The sequence shown here is derived from an EMBL/GenBank/DDBJ whole genome shotgun (WGS) entry which is preliminary data.</text>
</comment>